<dbReference type="EMBL" id="CAMXCT020001097">
    <property type="protein sequence ID" value="CAL1139986.1"/>
    <property type="molecule type" value="Genomic_DNA"/>
</dbReference>
<proteinExistence type="predicted"/>
<name>A0A9P1C7Y5_9DINO</name>
<sequence>MPGLASSLAKHKVVPGRNDGNIVSDFKSWVDSNGHKTYWFVSVHPGGLAVAKGWQDWMTLDAFVDQIQGNMNLPPEKFEEVVVELQYYVEFGVWPKPAITLKNEEQVVLHINFLSLLAGVFQKGGAFTDFLLKFRNARPSSLEEPWQAVVYCDEFHPGNVLNSTSRKLWCIYISFLEFKQMLSKENMWFCLATCRSTEVSQLAAGISQVFKLVMEHMFCHNSPDTGILLSSAKGSLRLFSTLGMVLQDGQAQKLVWCNRQDSGSKPCMMCNNIFQLKDAESADMNDCQKVFSRFTKLSQLHLATDADILQSWHRLKDKKDTVPAGVFSKWQQAAGVTFSPHCFMASEALQGLNLIKPVSMYCFDFMHGMCSHGLMQDTIFLVLESLNKNGHKVWDTLHDWVGLWVLPHGYSCNLKSFFGTKSVNSYRKAGTFKASASEMLCIYKLLQFFLQTMFLCNNVMVEQCMCFLCWADVLDFLVSIPAFLDPPRDQLARLVETALEATVAAGFADDMKAKHHWTLHYSVCLERWKQLPTCWAMERKHKTPRKFGSAQCNLATYEIGIMSAVTSEHISILLQDEDLYKTGCYLVEAHRCSKNLEGLLKQCNLWVEGMASSSSCRLQCGMICKAGDVAFLRGTLSNTPSFKWGCCQVKHFLQAGNLKLCVVDMFNFLEARANTFASSWQGTTGSLKLISAENILQPVLCTFGKSGKLTCLTPAPLACCS</sequence>
<dbReference type="Proteomes" id="UP001152797">
    <property type="component" value="Unassembled WGS sequence"/>
</dbReference>
<accession>A0A9P1C7Y5</accession>
<dbReference type="AlphaFoldDB" id="A0A9P1C7Y5"/>
<evidence type="ECO:0000313" key="2">
    <source>
        <dbReference type="EMBL" id="CAL1139986.1"/>
    </source>
</evidence>
<dbReference type="EMBL" id="CAMXCT030001097">
    <property type="protein sequence ID" value="CAL4773923.1"/>
    <property type="molecule type" value="Genomic_DNA"/>
</dbReference>
<evidence type="ECO:0000313" key="1">
    <source>
        <dbReference type="EMBL" id="CAI3986611.1"/>
    </source>
</evidence>
<protein>
    <submittedName>
        <fullName evidence="1">Uncharacterized protein</fullName>
    </submittedName>
</protein>
<keyword evidence="3" id="KW-1185">Reference proteome</keyword>
<reference evidence="2" key="2">
    <citation type="submission" date="2024-04" db="EMBL/GenBank/DDBJ databases">
        <authorList>
            <person name="Chen Y."/>
            <person name="Shah S."/>
            <person name="Dougan E. K."/>
            <person name="Thang M."/>
            <person name="Chan C."/>
        </authorList>
    </citation>
    <scope>NUCLEOTIDE SEQUENCE [LARGE SCALE GENOMIC DNA]</scope>
</reference>
<organism evidence="1">
    <name type="scientific">Cladocopium goreaui</name>
    <dbReference type="NCBI Taxonomy" id="2562237"/>
    <lineage>
        <taxon>Eukaryota</taxon>
        <taxon>Sar</taxon>
        <taxon>Alveolata</taxon>
        <taxon>Dinophyceae</taxon>
        <taxon>Suessiales</taxon>
        <taxon>Symbiodiniaceae</taxon>
        <taxon>Cladocopium</taxon>
    </lineage>
</organism>
<evidence type="ECO:0000313" key="3">
    <source>
        <dbReference type="Proteomes" id="UP001152797"/>
    </source>
</evidence>
<gene>
    <name evidence="1" type="ORF">C1SCF055_LOCUS13954</name>
</gene>
<reference evidence="1" key="1">
    <citation type="submission" date="2022-10" db="EMBL/GenBank/DDBJ databases">
        <authorList>
            <person name="Chen Y."/>
            <person name="Dougan E. K."/>
            <person name="Chan C."/>
            <person name="Rhodes N."/>
            <person name="Thang M."/>
        </authorList>
    </citation>
    <scope>NUCLEOTIDE SEQUENCE</scope>
</reference>
<dbReference type="EMBL" id="CAMXCT010001097">
    <property type="protein sequence ID" value="CAI3986611.1"/>
    <property type="molecule type" value="Genomic_DNA"/>
</dbReference>
<dbReference type="OrthoDB" id="441781at2759"/>
<comment type="caution">
    <text evidence="1">The sequence shown here is derived from an EMBL/GenBank/DDBJ whole genome shotgun (WGS) entry which is preliminary data.</text>
</comment>